<dbReference type="PANTHER" id="PTHR11533">
    <property type="entry name" value="PROTEASE M1 ZINC METALLOPROTEASE"/>
    <property type="match status" value="1"/>
</dbReference>
<dbReference type="Pfam" id="PF01433">
    <property type="entry name" value="Peptidase_M1"/>
    <property type="match status" value="1"/>
</dbReference>
<evidence type="ECO:0000256" key="2">
    <source>
        <dbReference type="ARBA" id="ARBA00001947"/>
    </source>
</evidence>
<keyword evidence="9" id="KW-0862">Zinc</keyword>
<comment type="catalytic activity">
    <reaction evidence="1">
        <text>Release of an N-terminal amino acid, Xaa-|-Yaa- from a peptide, amide or arylamide. Xaa is preferably Ala, but may be most amino acids including Pro (slow action). When a terminal hydrophobic residue is followed by a prolyl residue, the two may be released as an intact Xaa-Pro dipeptide.</text>
        <dbReference type="EC" id="3.4.11.2"/>
    </reaction>
</comment>
<accession>A0A1H8JSP7</accession>
<dbReference type="Proteomes" id="UP000181951">
    <property type="component" value="Unassembled WGS sequence"/>
</dbReference>
<evidence type="ECO:0000256" key="5">
    <source>
        <dbReference type="ARBA" id="ARBA00015611"/>
    </source>
</evidence>
<comment type="similarity">
    <text evidence="3">Belongs to the peptidase M1 family.</text>
</comment>
<evidence type="ECO:0000256" key="6">
    <source>
        <dbReference type="ARBA" id="ARBA00022670"/>
    </source>
</evidence>
<feature type="region of interest" description="Disordered" evidence="13">
    <location>
        <begin position="275"/>
        <end position="298"/>
    </location>
</feature>
<keyword evidence="8" id="KW-0378">Hydrolase</keyword>
<dbReference type="Gene3D" id="2.60.40.1730">
    <property type="entry name" value="tricorn interacting facor f3 domain"/>
    <property type="match status" value="1"/>
</dbReference>
<keyword evidence="7" id="KW-0479">Metal-binding</keyword>
<dbReference type="GO" id="GO:0008237">
    <property type="term" value="F:metallopeptidase activity"/>
    <property type="evidence" value="ECO:0007669"/>
    <property type="project" value="UniProtKB-KW"/>
</dbReference>
<dbReference type="STRING" id="310780.SAMN05216267_101134"/>
<dbReference type="GO" id="GO:0016285">
    <property type="term" value="F:alanyl aminopeptidase activity"/>
    <property type="evidence" value="ECO:0007669"/>
    <property type="project" value="UniProtKB-EC"/>
</dbReference>
<evidence type="ECO:0000256" key="12">
    <source>
        <dbReference type="ARBA" id="ARBA00031533"/>
    </source>
</evidence>
<evidence type="ECO:0000313" key="17">
    <source>
        <dbReference type="Proteomes" id="UP000181951"/>
    </source>
</evidence>
<dbReference type="InterPro" id="IPR042097">
    <property type="entry name" value="Aminopeptidase_N-like_N_sf"/>
</dbReference>
<proteinExistence type="inferred from homology"/>
<dbReference type="GO" id="GO:0006508">
    <property type="term" value="P:proteolysis"/>
    <property type="evidence" value="ECO:0007669"/>
    <property type="project" value="UniProtKB-KW"/>
</dbReference>
<dbReference type="Gene3D" id="1.10.390.10">
    <property type="entry name" value="Neutral Protease Domain 2"/>
    <property type="match status" value="1"/>
</dbReference>
<dbReference type="PANTHER" id="PTHR11533:SF297">
    <property type="entry name" value="AMINOPEPTIDASE N"/>
    <property type="match status" value="1"/>
</dbReference>
<dbReference type="EC" id="3.4.11.2" evidence="4"/>
<name>A0A1H8JSP7_9ACTN</name>
<dbReference type="InterPro" id="IPR014782">
    <property type="entry name" value="Peptidase_M1_dom"/>
</dbReference>
<keyword evidence="10" id="KW-0482">Metalloprotease</keyword>
<dbReference type="EMBL" id="FODD01000011">
    <property type="protein sequence ID" value="SEN83763.1"/>
    <property type="molecule type" value="Genomic_DNA"/>
</dbReference>
<feature type="domain" description="Peptidase M1 membrane alanine aminopeptidase" evidence="14">
    <location>
        <begin position="361"/>
        <end position="498"/>
    </location>
</feature>
<keyword evidence="17" id="KW-1185">Reference proteome</keyword>
<dbReference type="InterPro" id="IPR050344">
    <property type="entry name" value="Peptidase_M1_aminopeptidases"/>
</dbReference>
<evidence type="ECO:0000256" key="9">
    <source>
        <dbReference type="ARBA" id="ARBA00022833"/>
    </source>
</evidence>
<dbReference type="AlphaFoldDB" id="A0A1H8JSP7"/>
<dbReference type="InterPro" id="IPR045357">
    <property type="entry name" value="Aminopeptidase_N-like_N"/>
</dbReference>
<evidence type="ECO:0000256" key="10">
    <source>
        <dbReference type="ARBA" id="ARBA00023049"/>
    </source>
</evidence>
<feature type="domain" description="Aminopeptidase N-like N-terminal" evidence="15">
    <location>
        <begin position="93"/>
        <end position="264"/>
    </location>
</feature>
<organism evidence="16 17">
    <name type="scientific">Actinacidiphila rubida</name>
    <dbReference type="NCBI Taxonomy" id="310780"/>
    <lineage>
        <taxon>Bacteria</taxon>
        <taxon>Bacillati</taxon>
        <taxon>Actinomycetota</taxon>
        <taxon>Actinomycetes</taxon>
        <taxon>Kitasatosporales</taxon>
        <taxon>Streptomycetaceae</taxon>
        <taxon>Actinacidiphila</taxon>
    </lineage>
</organism>
<evidence type="ECO:0000256" key="7">
    <source>
        <dbReference type="ARBA" id="ARBA00022723"/>
    </source>
</evidence>
<dbReference type="Pfam" id="PF17900">
    <property type="entry name" value="Peptidase_M1_N"/>
    <property type="match status" value="1"/>
</dbReference>
<evidence type="ECO:0000313" key="16">
    <source>
        <dbReference type="EMBL" id="SEN83763.1"/>
    </source>
</evidence>
<dbReference type="InterPro" id="IPR001930">
    <property type="entry name" value="Peptidase_M1"/>
</dbReference>
<keyword evidence="6" id="KW-0645">Protease</keyword>
<evidence type="ECO:0000256" key="1">
    <source>
        <dbReference type="ARBA" id="ARBA00000098"/>
    </source>
</evidence>
<evidence type="ECO:0000259" key="14">
    <source>
        <dbReference type="Pfam" id="PF01433"/>
    </source>
</evidence>
<sequence>MFGAHGGYGVYAALMRLRLPRPPRSRSSRNRLPVSVRAVPRTAALPRVALPAALLACCLSCTGGGGAPPAAAGAPGAGDRLFPQAGNGGYDVTHYGLDLSYDPATGRLSGTADVTATATERLGRFNLDLSGLTVGSVAVGGHPAGFSRSGDELTVRPAGPLARGAQFTATVAYAGVPRTLTDPDGSKEGWLRTDDGAVALGEPVGAMAWFPCDNHPSDKAAYDLTMSVPDGLTAVSNGDLAGTTHSGGRTAFHWRTSRPMATYLATVAIGRFTVTRSAPPGGPPQYTAVDPRSDDPGTAASLRRIPEILRWESGLFGPYPFASAGAIVAHLARGQGGYALETQNRPFFPGASDPPAVPLNTLVHELSHQWVGDSVTPRSWQDIWLNEGFATYTEWLWAAHEGGDSVDTSAAAAFDDPASWTFPPASPPTAADLFATPVYRRGALVLYELRRALGDAEFLRLLRAWPAQHAYGNASTADFTAFCAHFTGRDLTPLFHTWLYDAAKPAHL</sequence>
<dbReference type="GO" id="GO:0008270">
    <property type="term" value="F:zinc ion binding"/>
    <property type="evidence" value="ECO:0007669"/>
    <property type="project" value="InterPro"/>
</dbReference>
<evidence type="ECO:0000256" key="8">
    <source>
        <dbReference type="ARBA" id="ARBA00022801"/>
    </source>
</evidence>
<comment type="cofactor">
    <cofactor evidence="2">
        <name>Zn(2+)</name>
        <dbReference type="ChEBI" id="CHEBI:29105"/>
    </cofactor>
</comment>
<gene>
    <name evidence="16" type="ORF">SAMN05216267_101134</name>
</gene>
<dbReference type="PRINTS" id="PR00756">
    <property type="entry name" value="ALADIPTASE"/>
</dbReference>
<dbReference type="SUPFAM" id="SSF55486">
    <property type="entry name" value="Metalloproteases ('zincins'), catalytic domain"/>
    <property type="match status" value="1"/>
</dbReference>
<dbReference type="CDD" id="cd09603">
    <property type="entry name" value="M1_APN_like"/>
    <property type="match status" value="1"/>
</dbReference>
<evidence type="ECO:0000256" key="4">
    <source>
        <dbReference type="ARBA" id="ARBA00012564"/>
    </source>
</evidence>
<reference evidence="16 17" key="1">
    <citation type="submission" date="2016-10" db="EMBL/GenBank/DDBJ databases">
        <authorList>
            <person name="de Groot N.N."/>
        </authorList>
    </citation>
    <scope>NUCLEOTIDE SEQUENCE [LARGE SCALE GENOMIC DNA]</scope>
    <source>
        <strain evidence="16 17">CGMCC 4.2026</strain>
    </source>
</reference>
<dbReference type="SUPFAM" id="SSF63737">
    <property type="entry name" value="Leukotriene A4 hydrolase N-terminal domain"/>
    <property type="match status" value="1"/>
</dbReference>
<evidence type="ECO:0000256" key="13">
    <source>
        <dbReference type="SAM" id="MobiDB-lite"/>
    </source>
</evidence>
<evidence type="ECO:0000256" key="3">
    <source>
        <dbReference type="ARBA" id="ARBA00010136"/>
    </source>
</evidence>
<dbReference type="InterPro" id="IPR027268">
    <property type="entry name" value="Peptidase_M4/M1_CTD_sf"/>
</dbReference>
<protein>
    <recommendedName>
        <fullName evidence="5">Aminopeptidase N</fullName>
        <ecNumber evidence="4">3.4.11.2</ecNumber>
    </recommendedName>
    <alternativeName>
        <fullName evidence="11">Alanine aminopeptidase</fullName>
    </alternativeName>
    <alternativeName>
        <fullName evidence="12">Lysyl aminopeptidase</fullName>
    </alternativeName>
</protein>
<evidence type="ECO:0000259" key="15">
    <source>
        <dbReference type="Pfam" id="PF17900"/>
    </source>
</evidence>
<evidence type="ECO:0000256" key="11">
    <source>
        <dbReference type="ARBA" id="ARBA00029811"/>
    </source>
</evidence>